<dbReference type="RefSeq" id="WP_165098444.1">
    <property type="nucleotide sequence ID" value="NZ_CP049056.1"/>
</dbReference>
<dbReference type="AlphaFoldDB" id="A0A7L5BZG6"/>
<keyword evidence="2" id="KW-1185">Reference proteome</keyword>
<keyword evidence="1" id="KW-0223">Dioxygenase</keyword>
<protein>
    <submittedName>
        <fullName evidence="1">Phytanoyl-CoA dioxygenase family protein</fullName>
    </submittedName>
</protein>
<organism evidence="1 2">
    <name type="scientific">Pikeienuella piscinae</name>
    <dbReference type="NCBI Taxonomy" id="2748098"/>
    <lineage>
        <taxon>Bacteria</taxon>
        <taxon>Pseudomonadati</taxon>
        <taxon>Pseudomonadota</taxon>
        <taxon>Alphaproteobacteria</taxon>
        <taxon>Rhodobacterales</taxon>
        <taxon>Paracoccaceae</taxon>
        <taxon>Pikeienuella</taxon>
    </lineage>
</organism>
<proteinExistence type="predicted"/>
<dbReference type="EMBL" id="CP049056">
    <property type="protein sequence ID" value="QIE55917.1"/>
    <property type="molecule type" value="Genomic_DNA"/>
</dbReference>
<dbReference type="SUPFAM" id="SSF51197">
    <property type="entry name" value="Clavaminate synthase-like"/>
    <property type="match status" value="1"/>
</dbReference>
<dbReference type="GO" id="GO:0005506">
    <property type="term" value="F:iron ion binding"/>
    <property type="evidence" value="ECO:0007669"/>
    <property type="project" value="UniProtKB-ARBA"/>
</dbReference>
<accession>A0A7L5BZG6</accession>
<dbReference type="PANTHER" id="PTHR20883">
    <property type="entry name" value="PHYTANOYL-COA DIOXYGENASE DOMAIN CONTAINING 1"/>
    <property type="match status" value="1"/>
</dbReference>
<dbReference type="Pfam" id="PF05721">
    <property type="entry name" value="PhyH"/>
    <property type="match status" value="1"/>
</dbReference>
<evidence type="ECO:0000313" key="1">
    <source>
        <dbReference type="EMBL" id="QIE55917.1"/>
    </source>
</evidence>
<dbReference type="InterPro" id="IPR008775">
    <property type="entry name" value="Phytyl_CoA_dOase-like"/>
</dbReference>
<dbReference type="Proteomes" id="UP000503336">
    <property type="component" value="Chromosome"/>
</dbReference>
<dbReference type="KEGG" id="hdh:G5B40_10920"/>
<gene>
    <name evidence="1" type="ORF">G5B40_10920</name>
</gene>
<sequence>MKIMTPIHAVGWAAGVFGAEKSFLANPILGSRRLNELGLHRARVRAAERMARFRRSMLRDIPAEDRAAYDRDGFVIKENYLPPDVFDRVRAEVFGQSHPAREMRQGQTVTRMIPLTHAAKRRAPETVRVAHDRALNRLAGYVAGRTGAPIHFIQTVIAEPQRGPADPQTALHADTFHSTSKFWLFLHDVTLEDGPFMFAPGSHKLTPERLKWEYEQSLTAKEAKRAHHSFGSFRVGADEMERFGYRPPQPVPVKANTLVIADTYGFHARTPSSKPTTRVEVHGHMRRNPFTPWNGLDIQALPGVKGRQMDIYFAWLDYWNKPTIWKDVGEVMADAPAAI</sequence>
<reference evidence="1 2" key="1">
    <citation type="submission" date="2020-02" db="EMBL/GenBank/DDBJ databases">
        <title>complete genome sequence of Rhodobacteraceae bacterium.</title>
        <authorList>
            <person name="Park J."/>
            <person name="Kim Y.-S."/>
            <person name="Kim K.-H."/>
        </authorList>
    </citation>
    <scope>NUCLEOTIDE SEQUENCE [LARGE SCALE GENOMIC DNA]</scope>
    <source>
        <strain evidence="1 2">RR4-56</strain>
    </source>
</reference>
<dbReference type="PANTHER" id="PTHR20883:SF46">
    <property type="entry name" value="PHYTANOYL-COA HYDROXYLASE"/>
    <property type="match status" value="1"/>
</dbReference>
<dbReference type="GO" id="GO:0016706">
    <property type="term" value="F:2-oxoglutarate-dependent dioxygenase activity"/>
    <property type="evidence" value="ECO:0007669"/>
    <property type="project" value="UniProtKB-ARBA"/>
</dbReference>
<keyword evidence="1" id="KW-0560">Oxidoreductase</keyword>
<evidence type="ECO:0000313" key="2">
    <source>
        <dbReference type="Proteomes" id="UP000503336"/>
    </source>
</evidence>
<name>A0A7L5BZG6_9RHOB</name>
<dbReference type="Gene3D" id="2.60.120.620">
    <property type="entry name" value="q2cbj1_9rhob like domain"/>
    <property type="match status" value="1"/>
</dbReference>